<evidence type="ECO:0000259" key="16">
    <source>
        <dbReference type="Pfam" id="PF01488"/>
    </source>
</evidence>
<dbReference type="PROSITE" id="PS00747">
    <property type="entry name" value="GLUTR"/>
    <property type="match status" value="1"/>
</dbReference>
<evidence type="ECO:0000256" key="9">
    <source>
        <dbReference type="PIRSR" id="PIRSR000445-1"/>
    </source>
</evidence>
<feature type="domain" description="Tetrapyrrole biosynthesis glutamyl-tRNA reductase dimerisation" evidence="15">
    <location>
        <begin position="310"/>
        <end position="412"/>
    </location>
</feature>
<dbReference type="EMBL" id="LHXJ01000039">
    <property type="protein sequence ID" value="KXA90776.1"/>
    <property type="molecule type" value="Genomic_DNA"/>
</dbReference>
<feature type="domain" description="Quinate/shikimate 5-dehydrogenase/glutamyl-tRNA reductase" evidence="16">
    <location>
        <begin position="164"/>
        <end position="296"/>
    </location>
</feature>
<comment type="catalytic activity">
    <reaction evidence="7 8 13">
        <text>(S)-4-amino-5-oxopentanoate + tRNA(Glu) + NADP(+) = L-glutamyl-tRNA(Glu) + NADPH + H(+)</text>
        <dbReference type="Rhea" id="RHEA:12344"/>
        <dbReference type="Rhea" id="RHEA-COMP:9663"/>
        <dbReference type="Rhea" id="RHEA-COMP:9680"/>
        <dbReference type="ChEBI" id="CHEBI:15378"/>
        <dbReference type="ChEBI" id="CHEBI:57501"/>
        <dbReference type="ChEBI" id="CHEBI:57783"/>
        <dbReference type="ChEBI" id="CHEBI:58349"/>
        <dbReference type="ChEBI" id="CHEBI:78442"/>
        <dbReference type="ChEBI" id="CHEBI:78520"/>
        <dbReference type="EC" id="1.2.1.70"/>
    </reaction>
</comment>
<dbReference type="SUPFAM" id="SSF69742">
    <property type="entry name" value="Glutamyl tRNA-reductase catalytic, N-terminal domain"/>
    <property type="match status" value="1"/>
</dbReference>
<dbReference type="SUPFAM" id="SSF51735">
    <property type="entry name" value="NAD(P)-binding Rossmann-fold domains"/>
    <property type="match status" value="1"/>
</dbReference>
<keyword evidence="14" id="KW-0175">Coiled coil</keyword>
<dbReference type="InterPro" id="IPR036343">
    <property type="entry name" value="GluRdtase_N_sf"/>
</dbReference>
<dbReference type="SUPFAM" id="SSF69075">
    <property type="entry name" value="Glutamyl tRNA-reductase dimerization domain"/>
    <property type="match status" value="1"/>
</dbReference>
<feature type="coiled-coil region" evidence="14">
    <location>
        <begin position="301"/>
        <end position="332"/>
    </location>
</feature>
<dbReference type="EC" id="1.2.1.70" evidence="3 8"/>
<evidence type="ECO:0000256" key="1">
    <source>
        <dbReference type="ARBA" id="ARBA00005059"/>
    </source>
</evidence>
<dbReference type="GO" id="GO:0008883">
    <property type="term" value="F:glutamyl-tRNA reductase activity"/>
    <property type="evidence" value="ECO:0007669"/>
    <property type="project" value="UniProtKB-UniRule"/>
</dbReference>
<evidence type="ECO:0000259" key="15">
    <source>
        <dbReference type="Pfam" id="PF00745"/>
    </source>
</evidence>
<comment type="function">
    <text evidence="8">Catalyzes the NADPH-dependent reduction of glutamyl-tRNA(Glu) to glutamate 1-semialdehyde (GSA).</text>
</comment>
<feature type="site" description="Important for activity" evidence="8 12">
    <location>
        <position position="91"/>
    </location>
</feature>
<evidence type="ECO:0000313" key="19">
    <source>
        <dbReference type="Proteomes" id="UP000070163"/>
    </source>
</evidence>
<feature type="active site" description="Nucleophile" evidence="8 9">
    <location>
        <position position="45"/>
    </location>
</feature>
<keyword evidence="19" id="KW-1185">Reference proteome</keyword>
<keyword evidence="6 8" id="KW-0627">Porphyrin biosynthesis</keyword>
<reference evidence="18 19" key="1">
    <citation type="journal article" date="2016" name="Sci. Rep.">
        <title>Metabolic traits of an uncultured archaeal lineage -MSBL1- from brine pools of the Red Sea.</title>
        <authorList>
            <person name="Mwirichia R."/>
            <person name="Alam I."/>
            <person name="Rashid M."/>
            <person name="Vinu M."/>
            <person name="Ba-Alawi W."/>
            <person name="Anthony Kamau A."/>
            <person name="Kamanda Ngugi D."/>
            <person name="Goker M."/>
            <person name="Klenk H.P."/>
            <person name="Bajic V."/>
            <person name="Stingl U."/>
        </authorList>
    </citation>
    <scope>NUCLEOTIDE SEQUENCE [LARGE SCALE GENOMIC DNA]</scope>
    <source>
        <strain evidence="18">SCGC-AAA259A05</strain>
    </source>
</reference>
<evidence type="ECO:0000256" key="8">
    <source>
        <dbReference type="HAMAP-Rule" id="MF_00087"/>
    </source>
</evidence>
<dbReference type="InterPro" id="IPR015895">
    <property type="entry name" value="4pyrrol_synth_GluRdtase_N"/>
</dbReference>
<dbReference type="InterPro" id="IPR006151">
    <property type="entry name" value="Shikm_DH/Glu-tRNA_Rdtase"/>
</dbReference>
<accession>A0A133U9E8</accession>
<feature type="binding site" evidence="8 10">
    <location>
        <begin position="106"/>
        <end position="108"/>
    </location>
    <ligand>
        <name>substrate</name>
    </ligand>
</feature>
<feature type="binding site" evidence="8 10">
    <location>
        <begin position="44"/>
        <end position="47"/>
    </location>
    <ligand>
        <name>substrate</name>
    </ligand>
</feature>
<dbReference type="PANTHER" id="PTHR43013:SF1">
    <property type="entry name" value="GLUTAMYL-TRNA REDUCTASE"/>
    <property type="match status" value="1"/>
</dbReference>
<comment type="subunit">
    <text evidence="8">Homodimer.</text>
</comment>
<dbReference type="Pfam" id="PF01488">
    <property type="entry name" value="Shikimate_DH"/>
    <property type="match status" value="1"/>
</dbReference>
<dbReference type="GO" id="GO:0050661">
    <property type="term" value="F:NADP binding"/>
    <property type="evidence" value="ECO:0007669"/>
    <property type="project" value="InterPro"/>
</dbReference>
<comment type="domain">
    <text evidence="8">Possesses an unusual extended V-shaped dimeric structure with each monomer consisting of three distinct domains arranged along a curved 'spinal' alpha-helix. The N-terminal catalytic domain specifically recognizes the glutamate moiety of the substrate. The second domain is the NADPH-binding domain, and the third C-terminal domain is responsible for dimerization.</text>
</comment>
<dbReference type="Gene3D" id="3.30.460.30">
    <property type="entry name" value="Glutamyl-tRNA reductase, N-terminal domain"/>
    <property type="match status" value="1"/>
</dbReference>
<feature type="domain" description="Glutamyl-tRNA reductase N-terminal" evidence="17">
    <location>
        <begin position="5"/>
        <end position="148"/>
    </location>
</feature>
<dbReference type="InterPro" id="IPR036453">
    <property type="entry name" value="GluRdtase_dimer_dom_sf"/>
</dbReference>
<organism evidence="18 19">
    <name type="scientific">candidate division MSBL1 archaeon SCGC-AAA259A05</name>
    <dbReference type="NCBI Taxonomy" id="1698259"/>
    <lineage>
        <taxon>Archaea</taxon>
        <taxon>Methanobacteriati</taxon>
        <taxon>Methanobacteriota</taxon>
        <taxon>candidate division MSBL1</taxon>
    </lineage>
</organism>
<keyword evidence="5 8" id="KW-0560">Oxidoreductase</keyword>
<feature type="binding site" evidence="8 11">
    <location>
        <begin position="181"/>
        <end position="186"/>
    </location>
    <ligand>
        <name>NADP(+)</name>
        <dbReference type="ChEBI" id="CHEBI:58349"/>
    </ligand>
</feature>
<dbReference type="InterPro" id="IPR018214">
    <property type="entry name" value="GluRdtase_CS"/>
</dbReference>
<dbReference type="InterPro" id="IPR015896">
    <property type="entry name" value="4pyrrol_synth_GluRdtase_dimer"/>
</dbReference>
<dbReference type="InterPro" id="IPR000343">
    <property type="entry name" value="4pyrrol_synth_GluRdtase"/>
</dbReference>
<feature type="binding site" evidence="8 10">
    <location>
        <position position="112"/>
    </location>
    <ligand>
        <name>substrate</name>
    </ligand>
</feature>
<dbReference type="AlphaFoldDB" id="A0A133U9E8"/>
<dbReference type="InterPro" id="IPR036291">
    <property type="entry name" value="NAD(P)-bd_dom_sf"/>
</dbReference>
<evidence type="ECO:0000256" key="7">
    <source>
        <dbReference type="ARBA" id="ARBA00047464"/>
    </source>
</evidence>
<protein>
    <recommendedName>
        <fullName evidence="3 8">Glutamyl-tRNA reductase</fullName>
        <shortName evidence="8">GluTR</shortName>
        <ecNumber evidence="3 8">1.2.1.70</ecNumber>
    </recommendedName>
</protein>
<dbReference type="FunFam" id="3.40.50.720:FF:000031">
    <property type="entry name" value="Glutamyl-tRNA reductase"/>
    <property type="match status" value="1"/>
</dbReference>
<dbReference type="CDD" id="cd05213">
    <property type="entry name" value="NAD_bind_Glutamyl_tRNA_reduct"/>
    <property type="match status" value="1"/>
</dbReference>
<comment type="similarity">
    <text evidence="2 8 13">Belongs to the glutamyl-tRNA reductase family.</text>
</comment>
<evidence type="ECO:0000256" key="11">
    <source>
        <dbReference type="PIRSR" id="PIRSR000445-3"/>
    </source>
</evidence>
<evidence type="ECO:0000256" key="10">
    <source>
        <dbReference type="PIRSR" id="PIRSR000445-2"/>
    </source>
</evidence>
<name>A0A133U9E8_9EURY</name>
<evidence type="ECO:0000256" key="13">
    <source>
        <dbReference type="RuleBase" id="RU000584"/>
    </source>
</evidence>
<evidence type="ECO:0000259" key="17">
    <source>
        <dbReference type="Pfam" id="PF05201"/>
    </source>
</evidence>
<dbReference type="PANTHER" id="PTHR43013">
    <property type="entry name" value="GLUTAMYL-TRNA REDUCTASE"/>
    <property type="match status" value="1"/>
</dbReference>
<evidence type="ECO:0000256" key="12">
    <source>
        <dbReference type="PIRSR" id="PIRSR000445-4"/>
    </source>
</evidence>
<evidence type="ECO:0000256" key="6">
    <source>
        <dbReference type="ARBA" id="ARBA00023244"/>
    </source>
</evidence>
<keyword evidence="4 8" id="KW-0521">NADP</keyword>
<evidence type="ECO:0000256" key="4">
    <source>
        <dbReference type="ARBA" id="ARBA00022857"/>
    </source>
</evidence>
<comment type="caution">
    <text evidence="18">The sequence shown here is derived from an EMBL/GenBank/DDBJ whole genome shotgun (WGS) entry which is preliminary data.</text>
</comment>
<dbReference type="GO" id="GO:0019353">
    <property type="term" value="P:protoporphyrinogen IX biosynthetic process from glutamate"/>
    <property type="evidence" value="ECO:0007669"/>
    <property type="project" value="TreeGrafter"/>
</dbReference>
<dbReference type="Gene3D" id="3.40.50.720">
    <property type="entry name" value="NAD(P)-binding Rossmann-like Domain"/>
    <property type="match status" value="1"/>
</dbReference>
<evidence type="ECO:0000313" key="18">
    <source>
        <dbReference type="EMBL" id="KXA90776.1"/>
    </source>
</evidence>
<gene>
    <name evidence="8" type="primary">hemA</name>
    <name evidence="18" type="ORF">AKJ57_03730</name>
</gene>
<feature type="binding site" evidence="8 10">
    <location>
        <position position="101"/>
    </location>
    <ligand>
        <name>substrate</name>
    </ligand>
</feature>
<dbReference type="HAMAP" id="MF_00087">
    <property type="entry name" value="Glu_tRNA_reductase"/>
    <property type="match status" value="1"/>
</dbReference>
<dbReference type="Pfam" id="PF05201">
    <property type="entry name" value="GlutR_N"/>
    <property type="match status" value="1"/>
</dbReference>
<evidence type="ECO:0000256" key="3">
    <source>
        <dbReference type="ARBA" id="ARBA00012970"/>
    </source>
</evidence>
<dbReference type="NCBIfam" id="TIGR01035">
    <property type="entry name" value="hemA"/>
    <property type="match status" value="1"/>
</dbReference>
<evidence type="ECO:0000256" key="14">
    <source>
        <dbReference type="SAM" id="Coils"/>
    </source>
</evidence>
<comment type="pathway">
    <text evidence="1 8 13">Porphyrin-containing compound metabolism; protoporphyrin-IX biosynthesis; 5-aminolevulinate from L-glutamyl-tRNA(Glu): step 1/2.</text>
</comment>
<dbReference type="PIRSF" id="PIRSF000445">
    <property type="entry name" value="4pyrrol_synth_GluRdtase"/>
    <property type="match status" value="1"/>
</dbReference>
<comment type="miscellaneous">
    <text evidence="8">During catalysis, the active site Cys acts as a nucleophile attacking the alpha-carbonyl group of tRNA-bound glutamate with the formation of a thioester intermediate between enzyme and glutamate, and the concomitant release of tRNA(Glu). The thioester intermediate is finally reduced by direct hydride transfer from NADPH, to form the product GSA.</text>
</comment>
<evidence type="ECO:0000256" key="5">
    <source>
        <dbReference type="ARBA" id="ARBA00023002"/>
    </source>
</evidence>
<dbReference type="Proteomes" id="UP000070163">
    <property type="component" value="Unassembled WGS sequence"/>
</dbReference>
<proteinExistence type="inferred from homology"/>
<dbReference type="PATRIC" id="fig|1698259.3.peg.961"/>
<dbReference type="FunFam" id="3.30.460.30:FF:000001">
    <property type="entry name" value="Glutamyl-tRNA reductase"/>
    <property type="match status" value="1"/>
</dbReference>
<dbReference type="UniPathway" id="UPA00251">
    <property type="reaction ID" value="UER00316"/>
</dbReference>
<dbReference type="Pfam" id="PF00745">
    <property type="entry name" value="GlutR_dimer"/>
    <property type="match status" value="1"/>
</dbReference>
<sequence length="419" mass="47334">MGLQVTYEWAEVEELEAARLGESCNACRQIAYLEGFEECVVLQTCNRVEIYTVVSELEEGKERLMNYVQRNMDLAVKDYIKVISGEELLEHLLKLACGLESMIFGEDQILGQIEEEYETAHEKGTTGKVLNKAFEKSIRVGKKVRTKTDINEGPTSVGSAAVRLAEELFGTLEDKNVLIIGAGETAKLVGKSLKERNPDSITVANRTYERGLKLAKKLDGDVVEFSDFPELLPNEDVIISATGALHFILEKKDVEGLISSGKNLLIIDVANPRDVSEEVSEIENVELCDLDSLQQVKDRNLEKRKEEANKAESIIEKELESLLKEYEEMEGDKLVSEIHRKAEKIREREMSRAVSRLKRCSDSVNGEEVEVLEDLTRGLVRKTLHDPMSRIREASRKRDKKLLEAAERLFDLSEARKES</sequence>
<evidence type="ECO:0000256" key="2">
    <source>
        <dbReference type="ARBA" id="ARBA00005916"/>
    </source>
</evidence>